<comment type="caution">
    <text evidence="5">The sequence shown here is derived from an EMBL/GenBank/DDBJ whole genome shotgun (WGS) entry which is preliminary data.</text>
</comment>
<dbReference type="PANTHER" id="PTHR43280">
    <property type="entry name" value="ARAC-FAMILY TRANSCRIPTIONAL REGULATOR"/>
    <property type="match status" value="1"/>
</dbReference>
<evidence type="ECO:0000256" key="2">
    <source>
        <dbReference type="ARBA" id="ARBA00023125"/>
    </source>
</evidence>
<keyword evidence="1" id="KW-0805">Transcription regulation</keyword>
<evidence type="ECO:0000313" key="6">
    <source>
        <dbReference type="Proteomes" id="UP000660047"/>
    </source>
</evidence>
<evidence type="ECO:0000256" key="3">
    <source>
        <dbReference type="ARBA" id="ARBA00023163"/>
    </source>
</evidence>
<dbReference type="PROSITE" id="PS01124">
    <property type="entry name" value="HTH_ARAC_FAMILY_2"/>
    <property type="match status" value="1"/>
</dbReference>
<dbReference type="Pfam" id="PF02311">
    <property type="entry name" value="AraC_binding"/>
    <property type="match status" value="1"/>
</dbReference>
<protein>
    <submittedName>
        <fullName evidence="5">Transcriptional regulator</fullName>
    </submittedName>
</protein>
<name>A0AAI9NYB7_9FIRM</name>
<dbReference type="GO" id="GO:0003700">
    <property type="term" value="F:DNA-binding transcription factor activity"/>
    <property type="evidence" value="ECO:0007669"/>
    <property type="project" value="InterPro"/>
</dbReference>
<dbReference type="SMART" id="SM00342">
    <property type="entry name" value="HTH_ARAC"/>
    <property type="match status" value="1"/>
</dbReference>
<keyword evidence="3" id="KW-0804">Transcription</keyword>
<evidence type="ECO:0000259" key="4">
    <source>
        <dbReference type="PROSITE" id="PS01124"/>
    </source>
</evidence>
<dbReference type="Gene3D" id="1.10.10.60">
    <property type="entry name" value="Homeodomain-like"/>
    <property type="match status" value="2"/>
</dbReference>
<organism evidence="5 6">
    <name type="scientific">Coprococcus eutactus</name>
    <dbReference type="NCBI Taxonomy" id="33043"/>
    <lineage>
        <taxon>Bacteria</taxon>
        <taxon>Bacillati</taxon>
        <taxon>Bacillota</taxon>
        <taxon>Clostridia</taxon>
        <taxon>Lachnospirales</taxon>
        <taxon>Lachnospiraceae</taxon>
        <taxon>Coprococcus</taxon>
    </lineage>
</organism>
<dbReference type="EMBL" id="BLYL01000004">
    <property type="protein sequence ID" value="GFO94039.1"/>
    <property type="molecule type" value="Genomic_DNA"/>
</dbReference>
<sequence>MYMNTGYLKHSHMDFKDKSRPLIVGSCGIYRLSEHPKMPTYRPRGRVDFQIIYIAAGCGHFHFDTVDNETIVPAGNIVIFRPKELQKYEYYGEDKTEVYWIHFTGSDVKNILRKYGFPDNERIFPVGTSMEYERIFKRIIIELQRCQDNYEEMLTLLLRHLLIIFQRELTREQVLKNEYLDHEMDTAMTYFNENYNRDINIEEYATSKGMSVSWFIRSFKKFTGSTPMQFIVALRVNNAQVLLETTNYSINEISKIVGYDNQLYFSRLFHKLKGFSPREYRKTRKSEI</sequence>
<accession>A0AAI9NYB7</accession>
<dbReference type="SUPFAM" id="SSF46689">
    <property type="entry name" value="Homeodomain-like"/>
    <property type="match status" value="2"/>
</dbReference>
<dbReference type="PANTHER" id="PTHR43280:SF2">
    <property type="entry name" value="HTH-TYPE TRANSCRIPTIONAL REGULATOR EXSA"/>
    <property type="match status" value="1"/>
</dbReference>
<evidence type="ECO:0000256" key="1">
    <source>
        <dbReference type="ARBA" id="ARBA00023015"/>
    </source>
</evidence>
<dbReference type="PRINTS" id="PR00032">
    <property type="entry name" value="HTHARAC"/>
</dbReference>
<dbReference type="Gene3D" id="2.60.120.280">
    <property type="entry name" value="Regulatory protein AraC"/>
    <property type="match status" value="1"/>
</dbReference>
<dbReference type="InterPro" id="IPR037923">
    <property type="entry name" value="HTH-like"/>
</dbReference>
<feature type="domain" description="HTH araC/xylS-type" evidence="4">
    <location>
        <begin position="185"/>
        <end position="283"/>
    </location>
</feature>
<dbReference type="SUPFAM" id="SSF51215">
    <property type="entry name" value="Regulatory protein AraC"/>
    <property type="match status" value="1"/>
</dbReference>
<keyword evidence="2" id="KW-0238">DNA-binding</keyword>
<dbReference type="InterPro" id="IPR020449">
    <property type="entry name" value="Tscrpt_reg_AraC-type_HTH"/>
</dbReference>
<dbReference type="Pfam" id="PF12833">
    <property type="entry name" value="HTH_18"/>
    <property type="match status" value="1"/>
</dbReference>
<dbReference type="InterPro" id="IPR009057">
    <property type="entry name" value="Homeodomain-like_sf"/>
</dbReference>
<dbReference type="RefSeq" id="WP_055223073.1">
    <property type="nucleotide sequence ID" value="NZ_BLYL01000004.1"/>
</dbReference>
<proteinExistence type="predicted"/>
<evidence type="ECO:0000313" key="5">
    <source>
        <dbReference type="EMBL" id="GFO94039.1"/>
    </source>
</evidence>
<dbReference type="Proteomes" id="UP000660047">
    <property type="component" value="Unassembled WGS sequence"/>
</dbReference>
<reference evidence="5" key="1">
    <citation type="submission" date="2020-06" db="EMBL/GenBank/DDBJ databases">
        <title>Characterization of fructooligosaccharide metabolism and fructooligosaccharide-degrading enzymes in human commensal butyrate producers.</title>
        <authorList>
            <person name="Tanno H."/>
            <person name="Fujii T."/>
            <person name="Hirano K."/>
            <person name="Maeno S."/>
            <person name="Tonozuka T."/>
            <person name="Sakamoto M."/>
            <person name="Ohkuma M."/>
            <person name="Tochio T."/>
            <person name="Endo A."/>
        </authorList>
    </citation>
    <scope>NUCLEOTIDE SEQUENCE</scope>
    <source>
        <strain evidence="5">JCM 31265</strain>
    </source>
</reference>
<dbReference type="InterPro" id="IPR003313">
    <property type="entry name" value="AraC-bd"/>
</dbReference>
<gene>
    <name evidence="5" type="ORF">COEU31_10850</name>
</gene>
<dbReference type="AlphaFoldDB" id="A0AAI9NYB7"/>
<dbReference type="InterPro" id="IPR018060">
    <property type="entry name" value="HTH_AraC"/>
</dbReference>
<dbReference type="GO" id="GO:0043565">
    <property type="term" value="F:sequence-specific DNA binding"/>
    <property type="evidence" value="ECO:0007669"/>
    <property type="project" value="InterPro"/>
</dbReference>